<keyword evidence="3" id="KW-0805">Transcription regulation</keyword>
<evidence type="ECO:0000259" key="7">
    <source>
        <dbReference type="SMART" id="SM00906"/>
    </source>
</evidence>
<keyword evidence="4" id="KW-0238">DNA-binding</keyword>
<keyword evidence="6" id="KW-0539">Nucleus</keyword>
<reference evidence="8" key="1">
    <citation type="submission" date="2022-10" db="EMBL/GenBank/DDBJ databases">
        <title>Tapping the CABI collections for fungal endophytes: first genome assemblies for Collariella, Neodidymelliopsis, Ascochyta clinopodiicola, Didymella pomorum, Didymosphaeria variabile, Neocosmospora piperis and Neocucurbitaria cava.</title>
        <authorList>
            <person name="Hill R."/>
        </authorList>
    </citation>
    <scope>NUCLEOTIDE SEQUENCE</scope>
    <source>
        <strain evidence="8">IMI 356814</strain>
    </source>
</reference>
<dbReference type="GO" id="GO:0008270">
    <property type="term" value="F:zinc ion binding"/>
    <property type="evidence" value="ECO:0007669"/>
    <property type="project" value="InterPro"/>
</dbReference>
<dbReference type="Proteomes" id="UP001140560">
    <property type="component" value="Unassembled WGS sequence"/>
</dbReference>
<dbReference type="SMART" id="SM00906">
    <property type="entry name" value="Fungal_trans"/>
    <property type="match status" value="1"/>
</dbReference>
<keyword evidence="2" id="KW-0479">Metal-binding</keyword>
<sequence>MAGGTNAITPVLEMATSTSTFDADSAIQPPPFTSTSLSSPPVVAASRTTTNLMLATSGSTSPQQLNILTGFVPAELNQIYFERIHPAIPLLHQNHYLSWSDKPGKKTSQRCLQLAMWTLAALHSAQYRYVQESLYINCTQMLTAICASNSGDNPFDKEQIQAWLLITIYEVMLSLHRQAWMSLGRAFRLVQLLRLHELDDASRVVPASVDFVEREEQRRAFWLAYFLDHLFMINGNWLITLSELVVCTRLPASEDDFQNERPVLGSFLSEAITEQQPRYPSPFNEAIIFATLCGRRLFYSQQRRVRSAYGDTPSDMMESTKVLDELLDKRLMTLMQYYPPPNEASDPMNHFVNTMAQSSIIYASTGVGLLLVVDEGHALHAEYELRATSAAEQMIQLASMLTNSFVFKVSVHENR</sequence>
<protein>
    <submittedName>
        <fullName evidence="8">Ascochitine biosynthesis cluster transcriptional regulator</fullName>
    </submittedName>
</protein>
<evidence type="ECO:0000313" key="8">
    <source>
        <dbReference type="EMBL" id="KAJ4363896.1"/>
    </source>
</evidence>
<dbReference type="InterPro" id="IPR007219">
    <property type="entry name" value="XnlR_reg_dom"/>
</dbReference>
<comment type="caution">
    <text evidence="8">The sequence shown here is derived from an EMBL/GenBank/DDBJ whole genome shotgun (WGS) entry which is preliminary data.</text>
</comment>
<evidence type="ECO:0000256" key="4">
    <source>
        <dbReference type="ARBA" id="ARBA00023125"/>
    </source>
</evidence>
<organism evidence="8 9">
    <name type="scientific">Neocucurbitaria cava</name>
    <dbReference type="NCBI Taxonomy" id="798079"/>
    <lineage>
        <taxon>Eukaryota</taxon>
        <taxon>Fungi</taxon>
        <taxon>Dikarya</taxon>
        <taxon>Ascomycota</taxon>
        <taxon>Pezizomycotina</taxon>
        <taxon>Dothideomycetes</taxon>
        <taxon>Pleosporomycetidae</taxon>
        <taxon>Pleosporales</taxon>
        <taxon>Pleosporineae</taxon>
        <taxon>Cucurbitariaceae</taxon>
        <taxon>Neocucurbitaria</taxon>
    </lineage>
</organism>
<gene>
    <name evidence="8" type="ORF">N0V83_009348</name>
</gene>
<evidence type="ECO:0000256" key="1">
    <source>
        <dbReference type="ARBA" id="ARBA00004123"/>
    </source>
</evidence>
<name>A0A9W8Y1Y8_9PLEO</name>
<evidence type="ECO:0000256" key="3">
    <source>
        <dbReference type="ARBA" id="ARBA00023015"/>
    </source>
</evidence>
<keyword evidence="5" id="KW-0804">Transcription</keyword>
<dbReference type="GO" id="GO:0003677">
    <property type="term" value="F:DNA binding"/>
    <property type="evidence" value="ECO:0007669"/>
    <property type="project" value="UniProtKB-KW"/>
</dbReference>
<proteinExistence type="predicted"/>
<dbReference type="PANTHER" id="PTHR47338">
    <property type="entry name" value="ZN(II)2CYS6 TRANSCRIPTION FACTOR (EUROFUNG)-RELATED"/>
    <property type="match status" value="1"/>
</dbReference>
<dbReference type="GO" id="GO:0005634">
    <property type="term" value="C:nucleus"/>
    <property type="evidence" value="ECO:0007669"/>
    <property type="project" value="UniProtKB-SubCell"/>
</dbReference>
<dbReference type="OrthoDB" id="3037908at2759"/>
<dbReference type="AlphaFoldDB" id="A0A9W8Y1Y8"/>
<dbReference type="CDD" id="cd12148">
    <property type="entry name" value="fungal_TF_MHR"/>
    <property type="match status" value="1"/>
</dbReference>
<accession>A0A9W8Y1Y8</accession>
<dbReference type="Pfam" id="PF04082">
    <property type="entry name" value="Fungal_trans"/>
    <property type="match status" value="1"/>
</dbReference>
<dbReference type="GO" id="GO:0006351">
    <property type="term" value="P:DNA-templated transcription"/>
    <property type="evidence" value="ECO:0007669"/>
    <property type="project" value="InterPro"/>
</dbReference>
<evidence type="ECO:0000256" key="2">
    <source>
        <dbReference type="ARBA" id="ARBA00022723"/>
    </source>
</evidence>
<comment type="subcellular location">
    <subcellularLocation>
        <location evidence="1">Nucleus</location>
    </subcellularLocation>
</comment>
<dbReference type="EMBL" id="JAPEUY010000018">
    <property type="protein sequence ID" value="KAJ4363896.1"/>
    <property type="molecule type" value="Genomic_DNA"/>
</dbReference>
<keyword evidence="9" id="KW-1185">Reference proteome</keyword>
<evidence type="ECO:0000256" key="5">
    <source>
        <dbReference type="ARBA" id="ARBA00023163"/>
    </source>
</evidence>
<evidence type="ECO:0000256" key="6">
    <source>
        <dbReference type="ARBA" id="ARBA00023242"/>
    </source>
</evidence>
<dbReference type="GO" id="GO:0000981">
    <property type="term" value="F:DNA-binding transcription factor activity, RNA polymerase II-specific"/>
    <property type="evidence" value="ECO:0007669"/>
    <property type="project" value="InterPro"/>
</dbReference>
<dbReference type="InterPro" id="IPR050815">
    <property type="entry name" value="TF_fung"/>
</dbReference>
<feature type="domain" description="Xylanolytic transcriptional activator regulatory" evidence="7">
    <location>
        <begin position="179"/>
        <end position="257"/>
    </location>
</feature>
<evidence type="ECO:0000313" key="9">
    <source>
        <dbReference type="Proteomes" id="UP001140560"/>
    </source>
</evidence>
<dbReference type="PANTHER" id="PTHR47338:SF3">
    <property type="entry name" value="C6 FINGER DOMAIN TRANSCRIPTION FACTOR DBAA-RELATED"/>
    <property type="match status" value="1"/>
</dbReference>